<dbReference type="GO" id="GO:0007165">
    <property type="term" value="P:signal transduction"/>
    <property type="evidence" value="ECO:0000318"/>
    <property type="project" value="GO_Central"/>
</dbReference>
<dbReference type="GO" id="GO:0005634">
    <property type="term" value="C:nucleus"/>
    <property type="evidence" value="ECO:0000318"/>
    <property type="project" value="GO_Central"/>
</dbReference>
<evidence type="ECO:0000256" key="4">
    <source>
        <dbReference type="ARBA" id="ARBA00047304"/>
    </source>
</evidence>
<proteinExistence type="predicted"/>
<evidence type="ECO:0000256" key="1">
    <source>
        <dbReference type="ARBA" id="ARBA00011982"/>
    </source>
</evidence>
<evidence type="ECO:0000259" key="6">
    <source>
        <dbReference type="PROSITE" id="PS50104"/>
    </source>
</evidence>
<dbReference type="OMA" id="KISTICI"/>
<dbReference type="EMBL" id="KK198755">
    <property type="protein sequence ID" value="KCW81096.1"/>
    <property type="molecule type" value="Genomic_DNA"/>
</dbReference>
<evidence type="ECO:0000256" key="5">
    <source>
        <dbReference type="SAM" id="MobiDB-lite"/>
    </source>
</evidence>
<organism evidence="7">
    <name type="scientific">Eucalyptus grandis</name>
    <name type="common">Flooded gum</name>
    <dbReference type="NCBI Taxonomy" id="71139"/>
    <lineage>
        <taxon>Eukaryota</taxon>
        <taxon>Viridiplantae</taxon>
        <taxon>Streptophyta</taxon>
        <taxon>Embryophyta</taxon>
        <taxon>Tracheophyta</taxon>
        <taxon>Spermatophyta</taxon>
        <taxon>Magnoliopsida</taxon>
        <taxon>eudicotyledons</taxon>
        <taxon>Gunneridae</taxon>
        <taxon>Pentapetalae</taxon>
        <taxon>rosids</taxon>
        <taxon>malvids</taxon>
        <taxon>Myrtales</taxon>
        <taxon>Myrtaceae</taxon>
        <taxon>Myrtoideae</taxon>
        <taxon>Eucalypteae</taxon>
        <taxon>Eucalyptus</taxon>
    </lineage>
</organism>
<evidence type="ECO:0000256" key="3">
    <source>
        <dbReference type="ARBA" id="ARBA00023027"/>
    </source>
</evidence>
<dbReference type="Gramene" id="KCW81096">
    <property type="protein sequence ID" value="KCW81096"/>
    <property type="gene ID" value="EUGRSUZ_C02470"/>
</dbReference>
<evidence type="ECO:0000313" key="7">
    <source>
        <dbReference type="EMBL" id="KCW81096.1"/>
    </source>
</evidence>
<dbReference type="PROSITE" id="PS50104">
    <property type="entry name" value="TIR"/>
    <property type="match status" value="1"/>
</dbReference>
<dbReference type="GO" id="GO:0061809">
    <property type="term" value="F:NAD+ nucleosidase activity, cyclic ADP-ribose generating"/>
    <property type="evidence" value="ECO:0007669"/>
    <property type="project" value="UniProtKB-EC"/>
</dbReference>
<name>A0A059CSE1_EUCGR</name>
<dbReference type="InParanoid" id="A0A059CSE1"/>
<dbReference type="STRING" id="71139.A0A059CSE1"/>
<dbReference type="PANTHER" id="PTHR32009:SF39">
    <property type="entry name" value="TIR DOMAIN-CONTAINING PROTEIN"/>
    <property type="match status" value="1"/>
</dbReference>
<keyword evidence="2" id="KW-0378">Hydrolase</keyword>
<dbReference type="EC" id="3.2.2.6" evidence="1"/>
<dbReference type="eggNOG" id="ENOG502QQJE">
    <property type="taxonomic scope" value="Eukaryota"/>
</dbReference>
<dbReference type="SUPFAM" id="SSF52200">
    <property type="entry name" value="Toll/Interleukin receptor TIR domain"/>
    <property type="match status" value="1"/>
</dbReference>
<accession>A0A059CSE1</accession>
<dbReference type="PANTHER" id="PTHR32009">
    <property type="entry name" value="TMV RESISTANCE PROTEIN N-LIKE"/>
    <property type="match status" value="1"/>
</dbReference>
<feature type="domain" description="TIR" evidence="6">
    <location>
        <begin position="33"/>
        <end position="165"/>
    </location>
</feature>
<sequence>MAKRKYVDGPAMSTDNSDVESSLEPEFKSSPRAEYEVFLNFRGLDTCLNFIDCLYHAMDGAGIRVFRDDEEIRKGEAIEGKLERAIKISTICISIFSKNYASSVWCLRELAYMMDCKAMILPIFFDVEPRDVKLKSELYQDALQKHEEKLGCEVVQRWKDTLKQVAHMKGWISKIPGKV</sequence>
<keyword evidence="3" id="KW-0520">NAD</keyword>
<comment type="catalytic activity">
    <reaction evidence="4">
        <text>NAD(+) + H2O = ADP-D-ribose + nicotinamide + H(+)</text>
        <dbReference type="Rhea" id="RHEA:16301"/>
        <dbReference type="ChEBI" id="CHEBI:15377"/>
        <dbReference type="ChEBI" id="CHEBI:15378"/>
        <dbReference type="ChEBI" id="CHEBI:17154"/>
        <dbReference type="ChEBI" id="CHEBI:57540"/>
        <dbReference type="ChEBI" id="CHEBI:57967"/>
        <dbReference type="EC" id="3.2.2.6"/>
    </reaction>
    <physiologicalReaction direction="left-to-right" evidence="4">
        <dbReference type="Rhea" id="RHEA:16302"/>
    </physiologicalReaction>
</comment>
<protein>
    <recommendedName>
        <fullName evidence="1">ADP-ribosyl cyclase/cyclic ADP-ribose hydrolase</fullName>
        <ecNumber evidence="1">3.2.2.6</ecNumber>
    </recommendedName>
</protein>
<dbReference type="AlphaFoldDB" id="A0A059CSE1"/>
<feature type="region of interest" description="Disordered" evidence="5">
    <location>
        <begin position="1"/>
        <end position="25"/>
    </location>
</feature>
<dbReference type="SMART" id="SM00255">
    <property type="entry name" value="TIR"/>
    <property type="match status" value="1"/>
</dbReference>
<dbReference type="Pfam" id="PF01582">
    <property type="entry name" value="TIR"/>
    <property type="match status" value="1"/>
</dbReference>
<dbReference type="InterPro" id="IPR000157">
    <property type="entry name" value="TIR_dom"/>
</dbReference>
<dbReference type="InterPro" id="IPR035897">
    <property type="entry name" value="Toll_tir_struct_dom_sf"/>
</dbReference>
<reference evidence="7" key="1">
    <citation type="submission" date="2013-07" db="EMBL/GenBank/DDBJ databases">
        <title>The genome of Eucalyptus grandis.</title>
        <authorList>
            <person name="Schmutz J."/>
            <person name="Hayes R."/>
            <person name="Myburg A."/>
            <person name="Tuskan G."/>
            <person name="Grattapaglia D."/>
            <person name="Rokhsar D.S."/>
        </authorList>
    </citation>
    <scope>NUCLEOTIDE SEQUENCE</scope>
    <source>
        <tissue evidence="7">Leaf extractions</tissue>
    </source>
</reference>
<dbReference type="Gene3D" id="3.40.50.10140">
    <property type="entry name" value="Toll/interleukin-1 receptor homology (TIR) domain"/>
    <property type="match status" value="1"/>
</dbReference>
<evidence type="ECO:0000256" key="2">
    <source>
        <dbReference type="ARBA" id="ARBA00022801"/>
    </source>
</evidence>
<gene>
    <name evidence="7" type="ORF">EUGRSUZ_C02470</name>
</gene>